<evidence type="ECO:0000256" key="3">
    <source>
        <dbReference type="ARBA" id="ARBA00023125"/>
    </source>
</evidence>
<sequence length="345" mass="37591">MRKVTIQEIADSLGVSRTTVWKVFGGQAGVSRELRSKVIAKARELNYTVPESSGLAADSVADAPINIALAVCRPETSTFWMTIIHQIAKELSRHHVNLIYTYLPLSVDAGYTLPASLTNGGTHGIIIINVYDEQLLRLLAASPVPKVYLDTSTAVPASELNGDLVLTENQFSVSRITEQLIASGRKTFGFIGDIDYAQSNHERFEGFSKALLRHGLSADPEFSLTGPIGRDTYKEEISAFLAALPDLPDAFVCASDYVACIVMQLLLGRGVRIPEDVAVSGFDANQEDSLAEDLTTVQVFNPHIGFRLAQQILFRIEYPNIPYEVITIASQVIFRGSTAASSRGN</sequence>
<dbReference type="PROSITE" id="PS50932">
    <property type="entry name" value="HTH_LACI_2"/>
    <property type="match status" value="1"/>
</dbReference>
<keyword evidence="3" id="KW-0238">DNA-binding</keyword>
<organism evidence="6 7">
    <name type="scientific">Paenibacillus antibioticophila</name>
    <dbReference type="NCBI Taxonomy" id="1274374"/>
    <lineage>
        <taxon>Bacteria</taxon>
        <taxon>Bacillati</taxon>
        <taxon>Bacillota</taxon>
        <taxon>Bacilli</taxon>
        <taxon>Bacillales</taxon>
        <taxon>Paenibacillaceae</taxon>
        <taxon>Paenibacillus</taxon>
    </lineage>
</organism>
<dbReference type="GO" id="GO:0000976">
    <property type="term" value="F:transcription cis-regulatory region binding"/>
    <property type="evidence" value="ECO:0007669"/>
    <property type="project" value="TreeGrafter"/>
</dbReference>
<feature type="domain" description="HTH lacI-type" evidence="5">
    <location>
        <begin position="4"/>
        <end position="57"/>
    </location>
</feature>
<dbReference type="PANTHER" id="PTHR30146:SF148">
    <property type="entry name" value="HTH-TYPE TRANSCRIPTIONAL REPRESSOR PURR-RELATED"/>
    <property type="match status" value="1"/>
</dbReference>
<dbReference type="InterPro" id="IPR000843">
    <property type="entry name" value="HTH_LacI"/>
</dbReference>
<dbReference type="InterPro" id="IPR028082">
    <property type="entry name" value="Peripla_BP_I"/>
</dbReference>
<proteinExistence type="predicted"/>
<dbReference type="InterPro" id="IPR010982">
    <property type="entry name" value="Lambda_DNA-bd_dom_sf"/>
</dbReference>
<accession>A0A919XRR4</accession>
<dbReference type="Pfam" id="PF00356">
    <property type="entry name" value="LacI"/>
    <property type="match status" value="1"/>
</dbReference>
<comment type="caution">
    <text evidence="6">The sequence shown here is derived from an EMBL/GenBank/DDBJ whole genome shotgun (WGS) entry which is preliminary data.</text>
</comment>
<keyword evidence="1" id="KW-0678">Repressor</keyword>
<dbReference type="AlphaFoldDB" id="A0A919XRR4"/>
<dbReference type="CDD" id="cd01392">
    <property type="entry name" value="HTH_LacI"/>
    <property type="match status" value="1"/>
</dbReference>
<evidence type="ECO:0000256" key="1">
    <source>
        <dbReference type="ARBA" id="ARBA00022491"/>
    </source>
</evidence>
<dbReference type="SMART" id="SM00354">
    <property type="entry name" value="HTH_LACI"/>
    <property type="match status" value="1"/>
</dbReference>
<keyword evidence="4" id="KW-0804">Transcription</keyword>
<evidence type="ECO:0000259" key="5">
    <source>
        <dbReference type="PROSITE" id="PS50932"/>
    </source>
</evidence>
<keyword evidence="2" id="KW-0805">Transcription regulation</keyword>
<dbReference type="SUPFAM" id="SSF47413">
    <property type="entry name" value="lambda repressor-like DNA-binding domains"/>
    <property type="match status" value="1"/>
</dbReference>
<dbReference type="Gene3D" id="3.40.50.2300">
    <property type="match status" value="2"/>
</dbReference>
<dbReference type="Proteomes" id="UP000681162">
    <property type="component" value="Unassembled WGS sequence"/>
</dbReference>
<dbReference type="RefSeq" id="WP_212940231.1">
    <property type="nucleotide sequence ID" value="NZ_BORR01000009.1"/>
</dbReference>
<dbReference type="Pfam" id="PF13377">
    <property type="entry name" value="Peripla_BP_3"/>
    <property type="match status" value="1"/>
</dbReference>
<gene>
    <name evidence="6" type="ORF">J41TS12_28880</name>
</gene>
<dbReference type="InterPro" id="IPR046335">
    <property type="entry name" value="LacI/GalR-like_sensor"/>
</dbReference>
<dbReference type="PANTHER" id="PTHR30146">
    <property type="entry name" value="LACI-RELATED TRANSCRIPTIONAL REPRESSOR"/>
    <property type="match status" value="1"/>
</dbReference>
<protein>
    <submittedName>
        <fullName evidence="6">LacI family transcriptional regulator</fullName>
    </submittedName>
</protein>
<evidence type="ECO:0000256" key="4">
    <source>
        <dbReference type="ARBA" id="ARBA00023163"/>
    </source>
</evidence>
<name>A0A919XRR4_9BACL</name>
<evidence type="ECO:0000313" key="7">
    <source>
        <dbReference type="Proteomes" id="UP000681162"/>
    </source>
</evidence>
<dbReference type="Gene3D" id="1.10.260.40">
    <property type="entry name" value="lambda repressor-like DNA-binding domains"/>
    <property type="match status" value="1"/>
</dbReference>
<reference evidence="6 7" key="1">
    <citation type="submission" date="2021-03" db="EMBL/GenBank/DDBJ databases">
        <title>Antimicrobial resistance genes in bacteria isolated from Japanese honey, and their potential for conferring macrolide and lincosamide resistance in the American foulbrood pathogen Paenibacillus larvae.</title>
        <authorList>
            <person name="Okamoto M."/>
            <person name="Kumagai M."/>
            <person name="Kanamori H."/>
            <person name="Takamatsu D."/>
        </authorList>
    </citation>
    <scope>NUCLEOTIDE SEQUENCE [LARGE SCALE GENOMIC DNA]</scope>
    <source>
        <strain evidence="6 7">J41TS12</strain>
    </source>
</reference>
<dbReference type="GO" id="GO:0003700">
    <property type="term" value="F:DNA-binding transcription factor activity"/>
    <property type="evidence" value="ECO:0007669"/>
    <property type="project" value="TreeGrafter"/>
</dbReference>
<dbReference type="SUPFAM" id="SSF53822">
    <property type="entry name" value="Periplasmic binding protein-like I"/>
    <property type="match status" value="1"/>
</dbReference>
<dbReference type="EMBL" id="BORR01000009">
    <property type="protein sequence ID" value="GIO38027.1"/>
    <property type="molecule type" value="Genomic_DNA"/>
</dbReference>
<keyword evidence="7" id="KW-1185">Reference proteome</keyword>
<evidence type="ECO:0000313" key="6">
    <source>
        <dbReference type="EMBL" id="GIO38027.1"/>
    </source>
</evidence>
<evidence type="ECO:0000256" key="2">
    <source>
        <dbReference type="ARBA" id="ARBA00023015"/>
    </source>
</evidence>